<organism evidence="1 2">
    <name type="scientific">Bacteroides ovatus</name>
    <dbReference type="NCBI Taxonomy" id="28116"/>
    <lineage>
        <taxon>Bacteria</taxon>
        <taxon>Pseudomonadati</taxon>
        <taxon>Bacteroidota</taxon>
        <taxon>Bacteroidia</taxon>
        <taxon>Bacteroidales</taxon>
        <taxon>Bacteroidaceae</taxon>
        <taxon>Bacteroides</taxon>
    </lineage>
</organism>
<reference evidence="1 2" key="1">
    <citation type="journal article" date="2019" name="Nat. Med.">
        <title>A library of human gut bacterial isolates paired with longitudinal multiomics data enables mechanistic microbiome research.</title>
        <authorList>
            <person name="Poyet M."/>
            <person name="Groussin M."/>
            <person name="Gibbons S.M."/>
            <person name="Avila-Pacheco J."/>
            <person name="Jiang X."/>
            <person name="Kearney S.M."/>
            <person name="Perrotta A.R."/>
            <person name="Berdy B."/>
            <person name="Zhao S."/>
            <person name="Lieberman T.D."/>
            <person name="Swanson P.K."/>
            <person name="Smith M."/>
            <person name="Roesemann S."/>
            <person name="Alexander J.E."/>
            <person name="Rich S.A."/>
            <person name="Livny J."/>
            <person name="Vlamakis H."/>
            <person name="Clish C."/>
            <person name="Bullock K."/>
            <person name="Deik A."/>
            <person name="Scott J."/>
            <person name="Pierce K.A."/>
            <person name="Xavier R.J."/>
            <person name="Alm E.J."/>
        </authorList>
    </citation>
    <scope>NUCLEOTIDE SEQUENCE [LARGE SCALE GENOMIC DNA]</scope>
    <source>
        <strain evidence="1 2">BIOML-A160</strain>
    </source>
</reference>
<evidence type="ECO:0000313" key="1">
    <source>
        <dbReference type="EMBL" id="KAA3922160.1"/>
    </source>
</evidence>
<accession>A0A9P4DTA2</accession>
<evidence type="ECO:0000313" key="2">
    <source>
        <dbReference type="Proteomes" id="UP000365824"/>
    </source>
</evidence>
<sequence>MSHVLLAAAVLAVLSLTSCEHKDLCYDHYHNTKIQVVFDWKNAPDATPETMRLYLFPIDGGRPRTYEFIDYRGGHVNVPAGRYKALCVNSDTESVLYRNTDSFDGFEAYAPEGVLNVGGSPAPRAEGTSGERIAGSPDRLYSDRLYDLVIEPSKESQTVTLYPALSVCRYRVTITNVSNLKYISPDGVSGALTGMSGGMLVGRNELTSDPVTVPFGVVSDGTSTLTADFLVFGQTGPEDPVHKLVIYVIMSDGRRNYYTFDVTWQVDGAPDPRDVHIMLDGLPLPKPIVNGGGFHPTVDEWQNVEVDVPM</sequence>
<dbReference type="Pfam" id="PF17145">
    <property type="entry name" value="DUF5119"/>
    <property type="match status" value="1"/>
</dbReference>
<dbReference type="EMBL" id="VWLB01000069">
    <property type="protein sequence ID" value="KAA3922160.1"/>
    <property type="molecule type" value="Genomic_DNA"/>
</dbReference>
<dbReference type="InterPro" id="IPR033410">
    <property type="entry name" value="DUF5119"/>
</dbReference>
<proteinExistence type="predicted"/>
<dbReference type="Proteomes" id="UP000365824">
    <property type="component" value="Unassembled WGS sequence"/>
</dbReference>
<dbReference type="AlphaFoldDB" id="A0A9P4DTA2"/>
<protein>
    <submittedName>
        <fullName evidence="1">DUF5119 domain-containing protein</fullName>
    </submittedName>
</protein>
<gene>
    <name evidence="1" type="ORF">F3F25_26495</name>
</gene>
<comment type="caution">
    <text evidence="1">The sequence shown here is derived from an EMBL/GenBank/DDBJ whole genome shotgun (WGS) entry which is preliminary data.</text>
</comment>
<name>A0A9P4DTA2_BACOV</name>